<feature type="chain" id="PRO_5039567486" evidence="1">
    <location>
        <begin position="22"/>
        <end position="461"/>
    </location>
</feature>
<evidence type="ECO:0000313" key="3">
    <source>
        <dbReference type="EMBL" id="MBO8474546.1"/>
    </source>
</evidence>
<keyword evidence="1" id="KW-0732">Signal</keyword>
<dbReference type="PANTHER" id="PTHR30383:SF5">
    <property type="entry name" value="SGNH HYDROLASE-TYPE ESTERASE DOMAIN-CONTAINING PROTEIN"/>
    <property type="match status" value="1"/>
</dbReference>
<evidence type="ECO:0000256" key="1">
    <source>
        <dbReference type="SAM" id="SignalP"/>
    </source>
</evidence>
<evidence type="ECO:0000259" key="2">
    <source>
        <dbReference type="Pfam" id="PF13472"/>
    </source>
</evidence>
<dbReference type="Proteomes" id="UP000823757">
    <property type="component" value="Unassembled WGS sequence"/>
</dbReference>
<sequence>MKHIFSVLIAFAVLGLQSSFSQTVAPFEDDDRAVFLGNSITDGGHYHSYIWLYYMTRFPYMNLEVMNAGIGGNTAADMYERLDGDVFGKRPTVLMVTFGMNDTGYTEYNGENAEKYAEDRYKECKRNFEKIEKRLLGLEGVRIVMIGGSPYDETAKIDGNTPLIGKNAVMDRIVALQKEAADRNGWEFIDFSKPLVEIAGRMQAEDPAFTLTMGDRIHPDNDGHMAMAYLFLKAQGFAGKKVAAVEINADDGSVVSAENCTVSALKKDRKEISFDYLAGSLPYPMDTVSRGWGSKRAQAEAEKLVPFVEEMNQEILKVTGLEGEYKLYIDDQLIGTWDAEELAEGINMAEITWTPQYQQALEVMYLNEWRWELERNFRDFAWMQYGFLKPRGLLDANDRRAVEAIDEGKAKDVWAGIHRDNYAKLMHRNVREARLDEIRLLSDRMYEINKPVSHRIMLKKK</sequence>
<keyword evidence="3" id="KW-0378">Hydrolase</keyword>
<dbReference type="InterPro" id="IPR036514">
    <property type="entry name" value="SGNH_hydro_sf"/>
</dbReference>
<feature type="domain" description="SGNH hydrolase-type esterase" evidence="2">
    <location>
        <begin position="35"/>
        <end position="224"/>
    </location>
</feature>
<reference evidence="3" key="2">
    <citation type="journal article" date="2021" name="PeerJ">
        <title>Extensive microbial diversity within the chicken gut microbiome revealed by metagenomics and culture.</title>
        <authorList>
            <person name="Gilroy R."/>
            <person name="Ravi A."/>
            <person name="Getino M."/>
            <person name="Pursley I."/>
            <person name="Horton D.L."/>
            <person name="Alikhan N.F."/>
            <person name="Baker D."/>
            <person name="Gharbi K."/>
            <person name="Hall N."/>
            <person name="Watson M."/>
            <person name="Adriaenssens E.M."/>
            <person name="Foster-Nyarko E."/>
            <person name="Jarju S."/>
            <person name="Secka A."/>
            <person name="Antonio M."/>
            <person name="Oren A."/>
            <person name="Chaudhuri R.R."/>
            <person name="La Ragione R."/>
            <person name="Hildebrand F."/>
            <person name="Pallen M.J."/>
        </authorList>
    </citation>
    <scope>NUCLEOTIDE SEQUENCE</scope>
    <source>
        <strain evidence="3">B1-13419</strain>
    </source>
</reference>
<dbReference type="Gene3D" id="3.40.50.1110">
    <property type="entry name" value="SGNH hydrolase"/>
    <property type="match status" value="1"/>
</dbReference>
<dbReference type="AlphaFoldDB" id="A0A9D9IM20"/>
<feature type="signal peptide" evidence="1">
    <location>
        <begin position="1"/>
        <end position="21"/>
    </location>
</feature>
<comment type="caution">
    <text evidence="3">The sequence shown here is derived from an EMBL/GenBank/DDBJ whole genome shotgun (WGS) entry which is preliminary data.</text>
</comment>
<dbReference type="PANTHER" id="PTHR30383">
    <property type="entry name" value="THIOESTERASE 1/PROTEASE 1/LYSOPHOSPHOLIPASE L1"/>
    <property type="match status" value="1"/>
</dbReference>
<dbReference type="InterPro" id="IPR051532">
    <property type="entry name" value="Ester_Hydrolysis_Enzymes"/>
</dbReference>
<dbReference type="Pfam" id="PF13472">
    <property type="entry name" value="Lipase_GDSL_2"/>
    <property type="match status" value="1"/>
</dbReference>
<accession>A0A9D9IM20</accession>
<gene>
    <name evidence="3" type="ORF">IAB91_04555</name>
</gene>
<evidence type="ECO:0000313" key="4">
    <source>
        <dbReference type="Proteomes" id="UP000823757"/>
    </source>
</evidence>
<proteinExistence type="predicted"/>
<dbReference type="EMBL" id="JADIMD010000066">
    <property type="protein sequence ID" value="MBO8474546.1"/>
    <property type="molecule type" value="Genomic_DNA"/>
</dbReference>
<dbReference type="SUPFAM" id="SSF52266">
    <property type="entry name" value="SGNH hydrolase"/>
    <property type="match status" value="1"/>
</dbReference>
<dbReference type="InterPro" id="IPR013830">
    <property type="entry name" value="SGNH_hydro"/>
</dbReference>
<name>A0A9D9IM20_9BACT</name>
<reference evidence="3" key="1">
    <citation type="submission" date="2020-10" db="EMBL/GenBank/DDBJ databases">
        <authorList>
            <person name="Gilroy R."/>
        </authorList>
    </citation>
    <scope>NUCLEOTIDE SEQUENCE</scope>
    <source>
        <strain evidence="3">B1-13419</strain>
    </source>
</reference>
<dbReference type="CDD" id="cd01834">
    <property type="entry name" value="SGNH_hydrolase_like_2"/>
    <property type="match status" value="1"/>
</dbReference>
<dbReference type="GO" id="GO:0004622">
    <property type="term" value="F:phosphatidylcholine lysophospholipase activity"/>
    <property type="evidence" value="ECO:0007669"/>
    <property type="project" value="TreeGrafter"/>
</dbReference>
<protein>
    <submittedName>
        <fullName evidence="3">SGNH/GDSL hydrolase family protein</fullName>
    </submittedName>
</protein>
<organism evidence="3 4">
    <name type="scientific">Candidatus Cryptobacteroides faecigallinarum</name>
    <dbReference type="NCBI Taxonomy" id="2840763"/>
    <lineage>
        <taxon>Bacteria</taxon>
        <taxon>Pseudomonadati</taxon>
        <taxon>Bacteroidota</taxon>
        <taxon>Bacteroidia</taxon>
        <taxon>Bacteroidales</taxon>
        <taxon>Candidatus Cryptobacteroides</taxon>
    </lineage>
</organism>